<evidence type="ECO:0000313" key="2">
    <source>
        <dbReference type="EMBL" id="SHI05729.1"/>
    </source>
</evidence>
<keyword evidence="1" id="KW-0732">Signal</keyword>
<sequence length="204" mass="23298">MVIKRCHVMLSLLLAVVLAGQWAHAEQRSMLRGYYSRLDVVSNGQQFSFGPFVGYYFKPQVGDDLGHLEFLCFNERGFYTDEMPKDSLLFRGEAVLTMLSETGEIPQTRQRITPIFFADAPSDWLQQRPEPQEEFVHFHSAYNRQGAVYTGYWLRHDAVTAFTYNMGGRISADSPLYHRAKPGASDRFPHIIEFDDGPQPGNVP</sequence>
<dbReference type="AlphaFoldDB" id="A0A1M5Y1B2"/>
<dbReference type="RefSeq" id="WP_073378126.1">
    <property type="nucleotide sequence ID" value="NZ_FQXS01000026.1"/>
</dbReference>
<name>A0A1M5Y1B2_9BACT</name>
<accession>A0A1M5Y1B2</accession>
<evidence type="ECO:0008006" key="4">
    <source>
        <dbReference type="Google" id="ProtNLM"/>
    </source>
</evidence>
<feature type="chain" id="PRO_5012364309" description="DKNYY family protein" evidence="1">
    <location>
        <begin position="26"/>
        <end position="204"/>
    </location>
</feature>
<reference evidence="2 3" key="1">
    <citation type="submission" date="2016-11" db="EMBL/GenBank/DDBJ databases">
        <authorList>
            <person name="Jaros S."/>
            <person name="Januszkiewicz K."/>
            <person name="Wedrychowicz H."/>
        </authorList>
    </citation>
    <scope>NUCLEOTIDE SEQUENCE [LARGE SCALE GENOMIC DNA]</scope>
    <source>
        <strain evidence="2 3">DSM 9705</strain>
    </source>
</reference>
<proteinExistence type="predicted"/>
<evidence type="ECO:0000256" key="1">
    <source>
        <dbReference type="SAM" id="SignalP"/>
    </source>
</evidence>
<evidence type="ECO:0000313" key="3">
    <source>
        <dbReference type="Proteomes" id="UP000184139"/>
    </source>
</evidence>
<keyword evidence="3" id="KW-1185">Reference proteome</keyword>
<organism evidence="2 3">
    <name type="scientific">Desulfofustis glycolicus DSM 9705</name>
    <dbReference type="NCBI Taxonomy" id="1121409"/>
    <lineage>
        <taxon>Bacteria</taxon>
        <taxon>Pseudomonadati</taxon>
        <taxon>Thermodesulfobacteriota</taxon>
        <taxon>Desulfobulbia</taxon>
        <taxon>Desulfobulbales</taxon>
        <taxon>Desulfocapsaceae</taxon>
        <taxon>Desulfofustis</taxon>
    </lineage>
</organism>
<protein>
    <recommendedName>
        <fullName evidence="4">DKNYY family protein</fullName>
    </recommendedName>
</protein>
<dbReference type="EMBL" id="FQXS01000026">
    <property type="protein sequence ID" value="SHI05729.1"/>
    <property type="molecule type" value="Genomic_DNA"/>
</dbReference>
<dbReference type="Proteomes" id="UP000184139">
    <property type="component" value="Unassembled WGS sequence"/>
</dbReference>
<gene>
    <name evidence="2" type="ORF">SAMN02745124_03541</name>
</gene>
<feature type="signal peptide" evidence="1">
    <location>
        <begin position="1"/>
        <end position="25"/>
    </location>
</feature>
<dbReference type="STRING" id="1121409.SAMN02745124_03541"/>
<dbReference type="OrthoDB" id="5419884at2"/>